<dbReference type="AlphaFoldDB" id="A0A9P3GAV0"/>
<dbReference type="Gene3D" id="2.100.10.30">
    <property type="entry name" value="Jacalin-like lectin domain"/>
    <property type="match status" value="1"/>
</dbReference>
<dbReference type="InterPro" id="IPR036404">
    <property type="entry name" value="Jacalin-like_lectin_dom_sf"/>
</dbReference>
<keyword evidence="5" id="KW-1185">Reference proteome</keyword>
<accession>A0A9P3GAV0</accession>
<gene>
    <name evidence="4" type="ORF">PsYK624_066380</name>
</gene>
<dbReference type="SUPFAM" id="SSF89372">
    <property type="entry name" value="Fucose-specific lectin"/>
    <property type="match status" value="1"/>
</dbReference>
<comment type="similarity">
    <text evidence="1">Belongs to the fungal fucose-specific lectin family.</text>
</comment>
<evidence type="ECO:0000256" key="2">
    <source>
        <dbReference type="SAM" id="MobiDB-lite"/>
    </source>
</evidence>
<feature type="domain" description="Jacalin-type lectin" evidence="3">
    <location>
        <begin position="395"/>
        <end position="528"/>
    </location>
</feature>
<reference evidence="4 5" key="1">
    <citation type="submission" date="2021-08" db="EMBL/GenBank/DDBJ databases">
        <title>Draft Genome Sequence of Phanerochaete sordida strain YK-624.</title>
        <authorList>
            <person name="Mori T."/>
            <person name="Dohra H."/>
            <person name="Suzuki T."/>
            <person name="Kawagishi H."/>
            <person name="Hirai H."/>
        </authorList>
    </citation>
    <scope>NUCLEOTIDE SEQUENCE [LARGE SCALE GENOMIC DNA]</scope>
    <source>
        <strain evidence="4 5">YK-624</strain>
    </source>
</reference>
<evidence type="ECO:0000256" key="1">
    <source>
        <dbReference type="ARBA" id="ARBA00009042"/>
    </source>
</evidence>
<name>A0A9P3GAV0_9APHY</name>
<dbReference type="Proteomes" id="UP000703269">
    <property type="component" value="Unassembled WGS sequence"/>
</dbReference>
<feature type="region of interest" description="Disordered" evidence="2">
    <location>
        <begin position="706"/>
        <end position="768"/>
    </location>
</feature>
<sequence length="891" mass="97861">MPSSVADETLEGALDILHKLAWIICCCNLFRPPRRPAPPSTNPSLFKEPYPEPKLPHIQETRRSPMAMQPKTVTVAAANYPGGIRCYTKLSGGVVREASLAVSDETLAKTMRDGNSNVASTIGWTSSTLPFKVHVKSSLCTVAWDAKNQSVFYQDLRGTLCEQRLVDGKTWTLSTNFKTPHVKLGTNIAAVASPKERKVILVYQHHKSEICVQTGSYDKWDDHITIDDTDAFACTGIGATSWDGLEHVRVYFQSKENSHVRELRKDRSGPWTLTAKPVIQSKHSIGDITAVGWGPAANPQVRLYLQDQDNNIVEYMNTKVPFVKGSFQQMAMPASDVIGFVRHVSAEPGFCINIMWVDEKQVLRQRIFDGHKWLEASELVYLNSPQSIPGKWDVPTKFNDQEVATTVKGGAPRKYIAEVRLHASDREIHSIRVVYTDGDATPVHGGEYKEKPRVFKLEPGEDITTVWYRTDNRGLGGLQFGTSKSRTSAWYGNDRGAFGCMSGDGHALIGFIGAINDRTDICGITPIWSEIETRLVHEEFADRLKKIKDGLPSIQSDCARIKTEAGALEAVWAAVEPTTKEAMAALADFTESVEMLYGFEHAKTSAKVRSTERRNRFVAEQVAVCDEDAKAVAIRFKTVAERVANLPSGAAKLRVEIDGLQNKANQAGLEAVIQEEIDNVHKRKQVIEKALASREKQVADAQSAAKSSAALYEEERPKVDHKQNGTSALGGTQNPFGSPNAPADEDEESDTLRDARRQKEQDESELGYHVAHRDFLKDAIARLDVEARELHGVTAQLRDALKAPAIKKALDEVAALEAQIVARETEIAELIAVLDELAPLCGQLAGKSDAKAFAKALLPVVGKVDAHAGLKGLCSKVEAHILLAAATQLAN</sequence>
<proteinExistence type="inferred from homology"/>
<dbReference type="Pfam" id="PF01419">
    <property type="entry name" value="Jacalin"/>
    <property type="match status" value="1"/>
</dbReference>
<dbReference type="SUPFAM" id="SSF51101">
    <property type="entry name" value="Mannose-binding lectins"/>
    <property type="match status" value="1"/>
</dbReference>
<dbReference type="OrthoDB" id="3156891at2759"/>
<dbReference type="InterPro" id="IPR012475">
    <property type="entry name" value="Fungal_lectin"/>
</dbReference>
<comment type="caution">
    <text evidence="4">The sequence shown here is derived from an EMBL/GenBank/DDBJ whole genome shotgun (WGS) entry which is preliminary data.</text>
</comment>
<evidence type="ECO:0000313" key="5">
    <source>
        <dbReference type="Proteomes" id="UP000703269"/>
    </source>
</evidence>
<dbReference type="SMART" id="SM00915">
    <property type="entry name" value="Jacalin"/>
    <property type="match status" value="1"/>
</dbReference>
<evidence type="ECO:0000313" key="4">
    <source>
        <dbReference type="EMBL" id="GJE90499.1"/>
    </source>
</evidence>
<dbReference type="InterPro" id="IPR001229">
    <property type="entry name" value="Jacalin-like_lectin_dom"/>
</dbReference>
<dbReference type="PROSITE" id="PS51752">
    <property type="entry name" value="JACALIN_LECTIN"/>
    <property type="match status" value="1"/>
</dbReference>
<dbReference type="EMBL" id="BPQB01000017">
    <property type="protein sequence ID" value="GJE90499.1"/>
    <property type="molecule type" value="Genomic_DNA"/>
</dbReference>
<evidence type="ECO:0000259" key="3">
    <source>
        <dbReference type="PROSITE" id="PS51752"/>
    </source>
</evidence>
<protein>
    <submittedName>
        <fullName evidence="4">Jacalin-like lectin domain-containing protein</fullName>
    </submittedName>
</protein>
<feature type="compositionally biased region" description="Basic and acidic residues" evidence="2">
    <location>
        <begin position="750"/>
        <end position="761"/>
    </location>
</feature>
<feature type="compositionally biased region" description="Polar residues" evidence="2">
    <location>
        <begin position="724"/>
        <end position="737"/>
    </location>
</feature>
<dbReference type="Gene3D" id="2.120.10.70">
    <property type="entry name" value="Fucose-specific lectin"/>
    <property type="match status" value="2"/>
</dbReference>
<organism evidence="4 5">
    <name type="scientific">Phanerochaete sordida</name>
    <dbReference type="NCBI Taxonomy" id="48140"/>
    <lineage>
        <taxon>Eukaryota</taxon>
        <taxon>Fungi</taxon>
        <taxon>Dikarya</taxon>
        <taxon>Basidiomycota</taxon>
        <taxon>Agaricomycotina</taxon>
        <taxon>Agaricomycetes</taxon>
        <taxon>Polyporales</taxon>
        <taxon>Phanerochaetaceae</taxon>
        <taxon>Phanerochaete</taxon>
    </lineage>
</organism>
<dbReference type="Pfam" id="PF07938">
    <property type="entry name" value="Fungal_lectin"/>
    <property type="match status" value="1"/>
</dbReference>
<feature type="compositionally biased region" description="Basic and acidic residues" evidence="2">
    <location>
        <begin position="713"/>
        <end position="723"/>
    </location>
</feature>